<dbReference type="KEGG" id="tbw:NCTC13354_00057"/>
<dbReference type="EMBL" id="LR134476">
    <property type="protein sequence ID" value="VEI12382.1"/>
    <property type="molecule type" value="Genomic_DNA"/>
</dbReference>
<dbReference type="Proteomes" id="UP000269542">
    <property type="component" value="Chromosome"/>
</dbReference>
<dbReference type="SUPFAM" id="SSF52540">
    <property type="entry name" value="P-loop containing nucleoside triphosphate hydrolases"/>
    <property type="match status" value="1"/>
</dbReference>
<accession>A0A448PC22</accession>
<dbReference type="Gene3D" id="3.40.50.300">
    <property type="entry name" value="P-loop containing nucleotide triphosphate hydrolases"/>
    <property type="match status" value="1"/>
</dbReference>
<sequence length="192" mass="21018">MTNAHEVNTASAIAAVTARIRELTRRPGLPVLVGIDGRSGAGKTSFAAQLEHEIGNSSSFEVENHIAGWHGLTAGISNVATIVADIRREGHTRAPIWDWEHNMWGPHVAIPERSDSDVVFVVGCGSTSAQIRPHLDLSVWLDVPESVRKARVRARDPYDWSDYWDAWAAQEAELLDACPSHLNADVIVRSSL</sequence>
<gene>
    <name evidence="1" type="ORF">NCTC13354_00057</name>
</gene>
<evidence type="ECO:0000313" key="2">
    <source>
        <dbReference type="Proteomes" id="UP000269542"/>
    </source>
</evidence>
<keyword evidence="2" id="KW-1185">Reference proteome</keyword>
<dbReference type="RefSeq" id="WP_126415593.1">
    <property type="nucleotide sequence ID" value="NZ_LR134476.1"/>
</dbReference>
<dbReference type="AlphaFoldDB" id="A0A448PC22"/>
<organism evidence="1 2">
    <name type="scientific">Trueperella bialowiezensis</name>
    <dbReference type="NCBI Taxonomy" id="312285"/>
    <lineage>
        <taxon>Bacteria</taxon>
        <taxon>Bacillati</taxon>
        <taxon>Actinomycetota</taxon>
        <taxon>Actinomycetes</taxon>
        <taxon>Actinomycetales</taxon>
        <taxon>Actinomycetaceae</taxon>
        <taxon>Trueperella</taxon>
    </lineage>
</organism>
<dbReference type="InterPro" id="IPR027417">
    <property type="entry name" value="P-loop_NTPase"/>
</dbReference>
<evidence type="ECO:0008006" key="3">
    <source>
        <dbReference type="Google" id="ProtNLM"/>
    </source>
</evidence>
<evidence type="ECO:0000313" key="1">
    <source>
        <dbReference type="EMBL" id="VEI12382.1"/>
    </source>
</evidence>
<dbReference type="OrthoDB" id="3237545at2"/>
<name>A0A448PC22_9ACTO</name>
<proteinExistence type="predicted"/>
<reference evidence="1 2" key="1">
    <citation type="submission" date="2018-12" db="EMBL/GenBank/DDBJ databases">
        <authorList>
            <consortium name="Pathogen Informatics"/>
        </authorList>
    </citation>
    <scope>NUCLEOTIDE SEQUENCE [LARGE SCALE GENOMIC DNA]</scope>
    <source>
        <strain evidence="1 2">NCTC13354</strain>
    </source>
</reference>
<protein>
    <recommendedName>
        <fullName evidence="3">Uridine kinase</fullName>
    </recommendedName>
</protein>